<dbReference type="EMBL" id="JAPUUL010002966">
    <property type="protein sequence ID" value="KAJ8124515.1"/>
    <property type="molecule type" value="Genomic_DNA"/>
</dbReference>
<accession>A0ACC2JAM0</accession>
<comment type="caution">
    <text evidence="1">The sequence shown here is derived from an EMBL/GenBank/DDBJ whole genome shotgun (WGS) entry which is preliminary data.</text>
</comment>
<reference evidence="1" key="1">
    <citation type="submission" date="2022-12" db="EMBL/GenBank/DDBJ databases">
        <title>Genome Sequence of Lasiodiplodia mahajangana.</title>
        <authorList>
            <person name="Buettner E."/>
        </authorList>
    </citation>
    <scope>NUCLEOTIDE SEQUENCE</scope>
    <source>
        <strain evidence="1">VT137</strain>
    </source>
</reference>
<gene>
    <name evidence="1" type="ORF">O1611_g9125</name>
</gene>
<organism evidence="1 2">
    <name type="scientific">Lasiodiplodia mahajangana</name>
    <dbReference type="NCBI Taxonomy" id="1108764"/>
    <lineage>
        <taxon>Eukaryota</taxon>
        <taxon>Fungi</taxon>
        <taxon>Dikarya</taxon>
        <taxon>Ascomycota</taxon>
        <taxon>Pezizomycotina</taxon>
        <taxon>Dothideomycetes</taxon>
        <taxon>Dothideomycetes incertae sedis</taxon>
        <taxon>Botryosphaeriales</taxon>
        <taxon>Botryosphaeriaceae</taxon>
        <taxon>Lasiodiplodia</taxon>
    </lineage>
</organism>
<dbReference type="Proteomes" id="UP001153332">
    <property type="component" value="Unassembled WGS sequence"/>
</dbReference>
<proteinExistence type="predicted"/>
<sequence length="487" mass="53828">MSLAVLSDEVISDLLENLTREEAERFENALKCALHEYSTGTQAIDASLYNQPERTSAYSDRTGATTLFMPSMSPVGHGIKVVTVSSPHTNPPLPSIKPTGSLTLYSPEGTPIGFLHAQTLTAFRTALASSCLLVKRTNVRTLTVFGSGLQAYWHIRLALMLRGTTIRIVNIINRQFSENAKRILRQFYAVPMETKEREGWENVQFSMLTPGYSEYQRLQKDNIRAADVIYCCTPSTEELFDASILTNHEGRRKGRLIVAVGSYTKDMRELPRDLLLQATRPHQHGHFHYHKHATEGGVIVVDSLNGALKEAGEIIDAGLEPKQLVELGELTMIKRARGEDDSSQASTEADSITESVEKLELTSQSSAMSSVFGTGSTDNETSSSKRSSSQSPSRTRRGSDASKPRTGSPSGFRLPSFRHHKRTASQRSSPEEKELQKHDDHLSRWLTSGNVIYKSVGLGLMDLVVGHELIKLANKRGVGTRVENFSP</sequence>
<name>A0ACC2JAM0_9PEZI</name>
<evidence type="ECO:0000313" key="1">
    <source>
        <dbReference type="EMBL" id="KAJ8124515.1"/>
    </source>
</evidence>
<keyword evidence="2" id="KW-1185">Reference proteome</keyword>
<evidence type="ECO:0000313" key="2">
    <source>
        <dbReference type="Proteomes" id="UP001153332"/>
    </source>
</evidence>
<protein>
    <submittedName>
        <fullName evidence="1">Uncharacterized protein</fullName>
    </submittedName>
</protein>